<sequence length="123" mass="12299">MARECLCRSSGVGEILRHGGVGTAVVKGWGGAPVACDGAAGVEYVAASSPYSPVLLRLGRSPTPLRSLVVLGALGVCRLGEAQQPVPSVGGNSSRGLVRGRGFGFCIGLIAVSGAVPWLGAEL</sequence>
<organism evidence="2 3">
    <name type="scientific">Striga asiatica</name>
    <name type="common">Asiatic witchweed</name>
    <name type="synonym">Buchnera asiatica</name>
    <dbReference type="NCBI Taxonomy" id="4170"/>
    <lineage>
        <taxon>Eukaryota</taxon>
        <taxon>Viridiplantae</taxon>
        <taxon>Streptophyta</taxon>
        <taxon>Embryophyta</taxon>
        <taxon>Tracheophyta</taxon>
        <taxon>Spermatophyta</taxon>
        <taxon>Magnoliopsida</taxon>
        <taxon>eudicotyledons</taxon>
        <taxon>Gunneridae</taxon>
        <taxon>Pentapetalae</taxon>
        <taxon>asterids</taxon>
        <taxon>lamiids</taxon>
        <taxon>Lamiales</taxon>
        <taxon>Orobanchaceae</taxon>
        <taxon>Buchnereae</taxon>
        <taxon>Striga</taxon>
    </lineage>
</organism>
<name>A0A5A7Q5S9_STRAF</name>
<accession>A0A5A7Q5S9</accession>
<keyword evidence="1" id="KW-0812">Transmembrane</keyword>
<proteinExistence type="predicted"/>
<reference evidence="3" key="1">
    <citation type="journal article" date="2019" name="Curr. Biol.">
        <title>Genome Sequence of Striga asiatica Provides Insight into the Evolution of Plant Parasitism.</title>
        <authorList>
            <person name="Yoshida S."/>
            <person name="Kim S."/>
            <person name="Wafula E.K."/>
            <person name="Tanskanen J."/>
            <person name="Kim Y.M."/>
            <person name="Honaas L."/>
            <person name="Yang Z."/>
            <person name="Spallek T."/>
            <person name="Conn C.E."/>
            <person name="Ichihashi Y."/>
            <person name="Cheong K."/>
            <person name="Cui S."/>
            <person name="Der J.P."/>
            <person name="Gundlach H."/>
            <person name="Jiao Y."/>
            <person name="Hori C."/>
            <person name="Ishida J.K."/>
            <person name="Kasahara H."/>
            <person name="Kiba T."/>
            <person name="Kim M.S."/>
            <person name="Koo N."/>
            <person name="Laohavisit A."/>
            <person name="Lee Y.H."/>
            <person name="Lumba S."/>
            <person name="McCourt P."/>
            <person name="Mortimer J.C."/>
            <person name="Mutuku J.M."/>
            <person name="Nomura T."/>
            <person name="Sasaki-Sekimoto Y."/>
            <person name="Seto Y."/>
            <person name="Wang Y."/>
            <person name="Wakatake T."/>
            <person name="Sakakibara H."/>
            <person name="Demura T."/>
            <person name="Yamaguchi S."/>
            <person name="Yoneyama K."/>
            <person name="Manabe R.I."/>
            <person name="Nelson D.C."/>
            <person name="Schulman A.H."/>
            <person name="Timko M.P."/>
            <person name="dePamphilis C.W."/>
            <person name="Choi D."/>
            <person name="Shirasu K."/>
        </authorList>
    </citation>
    <scope>NUCLEOTIDE SEQUENCE [LARGE SCALE GENOMIC DNA]</scope>
    <source>
        <strain evidence="3">cv. UVA1</strain>
    </source>
</reference>
<feature type="transmembrane region" description="Helical" evidence="1">
    <location>
        <begin position="102"/>
        <end position="121"/>
    </location>
</feature>
<protein>
    <submittedName>
        <fullName evidence="2">Chloroplast Ycf2</fullName>
    </submittedName>
</protein>
<dbReference type="AlphaFoldDB" id="A0A5A7Q5S9"/>
<keyword evidence="3" id="KW-1185">Reference proteome</keyword>
<evidence type="ECO:0000256" key="1">
    <source>
        <dbReference type="SAM" id="Phobius"/>
    </source>
</evidence>
<evidence type="ECO:0000313" key="2">
    <source>
        <dbReference type="EMBL" id="GER39797.1"/>
    </source>
</evidence>
<dbReference type="Proteomes" id="UP000325081">
    <property type="component" value="Unassembled WGS sequence"/>
</dbReference>
<dbReference type="EMBL" id="BKCP01005738">
    <property type="protein sequence ID" value="GER39797.1"/>
    <property type="molecule type" value="Genomic_DNA"/>
</dbReference>
<comment type="caution">
    <text evidence="2">The sequence shown here is derived from an EMBL/GenBank/DDBJ whole genome shotgun (WGS) entry which is preliminary data.</text>
</comment>
<keyword evidence="1" id="KW-1133">Transmembrane helix</keyword>
<keyword evidence="1" id="KW-0472">Membrane</keyword>
<gene>
    <name evidence="2" type="ORF">STAS_16431</name>
</gene>
<evidence type="ECO:0000313" key="3">
    <source>
        <dbReference type="Proteomes" id="UP000325081"/>
    </source>
</evidence>